<reference evidence="1" key="1">
    <citation type="journal article" date="2015" name="Nature">
        <title>Complex archaea that bridge the gap between prokaryotes and eukaryotes.</title>
        <authorList>
            <person name="Spang A."/>
            <person name="Saw J.H."/>
            <person name="Jorgensen S.L."/>
            <person name="Zaremba-Niedzwiedzka K."/>
            <person name="Martijn J."/>
            <person name="Lind A.E."/>
            <person name="van Eijk R."/>
            <person name="Schleper C."/>
            <person name="Guy L."/>
            <person name="Ettema T.J."/>
        </authorList>
    </citation>
    <scope>NUCLEOTIDE SEQUENCE</scope>
</reference>
<dbReference type="AlphaFoldDB" id="A0A0F9BPI4"/>
<feature type="non-terminal residue" evidence="1">
    <location>
        <position position="231"/>
    </location>
</feature>
<evidence type="ECO:0000313" key="1">
    <source>
        <dbReference type="EMBL" id="KKL15752.1"/>
    </source>
</evidence>
<gene>
    <name evidence="1" type="ORF">LCGC14_2502430</name>
</gene>
<comment type="caution">
    <text evidence="1">The sequence shown here is derived from an EMBL/GenBank/DDBJ whole genome shotgun (WGS) entry which is preliminary data.</text>
</comment>
<proteinExistence type="predicted"/>
<sequence length="231" mass="25700">MRVAIHVNPAMDHHIKWGITFAEGLRRHGINASIESTYTPVGCDLAVFWGHSPVKSRIINAQKEKGRHYLVMERGYFADRFKWASLGYNGLNGQADFCNVNSPPDRWEPHKYLMKSWNPGKDYVLLVGQIPADSSCSHINIQQWYVESVMKARAIQDLPVVYRHHPKHRNPSVPCGIEVMDGSLEDCLKGAACVITFSSTVGVDALLAGKPVVAVDPISMAWPLAGHSVKE</sequence>
<evidence type="ECO:0008006" key="2">
    <source>
        <dbReference type="Google" id="ProtNLM"/>
    </source>
</evidence>
<organism evidence="1">
    <name type="scientific">marine sediment metagenome</name>
    <dbReference type="NCBI Taxonomy" id="412755"/>
    <lineage>
        <taxon>unclassified sequences</taxon>
        <taxon>metagenomes</taxon>
        <taxon>ecological metagenomes</taxon>
    </lineage>
</organism>
<dbReference type="EMBL" id="LAZR01039943">
    <property type="protein sequence ID" value="KKL15752.1"/>
    <property type="molecule type" value="Genomic_DNA"/>
</dbReference>
<accession>A0A0F9BPI4</accession>
<protein>
    <recommendedName>
        <fullName evidence="2">Capsule polysaccharide biosynthesis protein</fullName>
    </recommendedName>
</protein>
<name>A0A0F9BPI4_9ZZZZ</name>